<dbReference type="InterPro" id="IPR034741">
    <property type="entry name" value="Terpene_cyclase-like_1_C"/>
</dbReference>
<keyword evidence="2" id="KW-0479">Metal-binding</keyword>
<protein>
    <recommendedName>
        <fullName evidence="8">(+)-delta-cadinene synthase</fullName>
    </recommendedName>
</protein>
<evidence type="ECO:0000259" key="5">
    <source>
        <dbReference type="Pfam" id="PF01397"/>
    </source>
</evidence>
<dbReference type="GO" id="GO:0010333">
    <property type="term" value="F:terpene synthase activity"/>
    <property type="evidence" value="ECO:0007669"/>
    <property type="project" value="InterPro"/>
</dbReference>
<evidence type="ECO:0000256" key="1">
    <source>
        <dbReference type="ARBA" id="ARBA00001946"/>
    </source>
</evidence>
<dbReference type="InterPro" id="IPR005630">
    <property type="entry name" value="Terpene_synthase_metal-bd"/>
</dbReference>
<reference evidence="7" key="1">
    <citation type="submission" date="2023-03" db="UniProtKB">
        <authorList>
            <consortium name="EnsemblPlants"/>
        </authorList>
    </citation>
    <scope>IDENTIFICATION</scope>
</reference>
<dbReference type="SUPFAM" id="SSF48239">
    <property type="entry name" value="Terpenoid cyclases/Protein prenyltransferases"/>
    <property type="match status" value="1"/>
</dbReference>
<comment type="cofactor">
    <cofactor evidence="1">
        <name>Mg(2+)</name>
        <dbReference type="ChEBI" id="CHEBI:18420"/>
    </cofactor>
</comment>
<dbReference type="SFLD" id="SFLDG01019">
    <property type="entry name" value="Terpene_Cyclase_Like_1_C_Termi"/>
    <property type="match status" value="1"/>
</dbReference>
<dbReference type="Gramene" id="MELO3C016588.2.1">
    <property type="protein sequence ID" value="MELO3C016588.2.1"/>
    <property type="gene ID" value="MELO3C016588.2"/>
</dbReference>
<dbReference type="PANTHER" id="PTHR31225:SF221">
    <property type="entry name" value="(-)-GERMACRENE D SYNTHASE"/>
    <property type="match status" value="1"/>
</dbReference>
<evidence type="ECO:0000256" key="2">
    <source>
        <dbReference type="ARBA" id="ARBA00022723"/>
    </source>
</evidence>
<dbReference type="GO" id="GO:0000287">
    <property type="term" value="F:magnesium ion binding"/>
    <property type="evidence" value="ECO:0007669"/>
    <property type="project" value="InterPro"/>
</dbReference>
<sequence>QSVSNIVQTLKSITYYTSFLLPRGLSNTFFIFLFQYFEILGTMSSQVSNFPASIMKTNDIPDVKRSLANFHPNIWKEHFLSFTFDDALKVDDGMKERTEKLKEEIRMMMIAYVENQLIKLNLVDSIQRLGVSYHFEDEIDEFLEHIYVSYNNSLLLSNKNSNGEDLHITALLFRLLRQQGYRISCDIFLKFMDDNGKFKESLVEDERGILSLYEASHMMGHGEALLEEALEFTTTHLQTYIHRYSNINPSFASEVSNALKLPIRKSVPRIKAREYLEIYQQHSSHNETLLEFSKLDFNILQKLHQKELSEICRWWKDLDVPTKFPFARDRIVECYFWTLGAYFEPQYSVGRKMLTKVIAIASILDDIYDAYGTFEELQVFTPAIQRWDRSIVHTLPEYMKPFYVAMLKLFEEIGKEIDKDQNSLHLQVAIGGIKRLSESYFEEAKWLNKEYKPSFKEYMELALKTTGYTMLISISFLGLGDHIVTNEVLQWLSNGPQIIKASTIICRLMDDIASHKFEQEREHVASAVECYMKQYDCSEEEACIELHKEVVDAWKDTNEAFYRPFNVPVPVLMRVLNFSRVINLLYLDEDGYTNAKSGTKFLIKSLLVDPLPC</sequence>
<dbReference type="FunFam" id="1.10.600.10:FF:000007">
    <property type="entry name" value="Isoprene synthase, chloroplastic"/>
    <property type="match status" value="1"/>
</dbReference>
<dbReference type="PANTHER" id="PTHR31225">
    <property type="entry name" value="OS04G0344100 PROTEIN-RELATED"/>
    <property type="match status" value="1"/>
</dbReference>
<name>A0A9I9DD45_CUCME</name>
<evidence type="ECO:0000256" key="3">
    <source>
        <dbReference type="ARBA" id="ARBA00022842"/>
    </source>
</evidence>
<keyword evidence="4" id="KW-0456">Lyase</keyword>
<dbReference type="Gene3D" id="1.10.600.10">
    <property type="entry name" value="Farnesyl Diphosphate Synthase"/>
    <property type="match status" value="1"/>
</dbReference>
<proteinExistence type="predicted"/>
<dbReference type="SUPFAM" id="SSF48576">
    <property type="entry name" value="Terpenoid synthases"/>
    <property type="match status" value="1"/>
</dbReference>
<evidence type="ECO:0000259" key="6">
    <source>
        <dbReference type="Pfam" id="PF03936"/>
    </source>
</evidence>
<accession>A0A9I9DD45</accession>
<dbReference type="Gene3D" id="1.50.10.130">
    <property type="entry name" value="Terpene synthase, N-terminal domain"/>
    <property type="match status" value="1"/>
</dbReference>
<dbReference type="InterPro" id="IPR008949">
    <property type="entry name" value="Isoprenoid_synthase_dom_sf"/>
</dbReference>
<dbReference type="SFLD" id="SFLDS00005">
    <property type="entry name" value="Isoprenoid_Synthase_Type_I"/>
    <property type="match status" value="1"/>
</dbReference>
<dbReference type="InterPro" id="IPR008930">
    <property type="entry name" value="Terpenoid_cyclase/PrenylTrfase"/>
</dbReference>
<dbReference type="GO" id="GO:0016102">
    <property type="term" value="P:diterpenoid biosynthetic process"/>
    <property type="evidence" value="ECO:0007669"/>
    <property type="project" value="InterPro"/>
</dbReference>
<organism evidence="7">
    <name type="scientific">Cucumis melo</name>
    <name type="common">Muskmelon</name>
    <dbReference type="NCBI Taxonomy" id="3656"/>
    <lineage>
        <taxon>Eukaryota</taxon>
        <taxon>Viridiplantae</taxon>
        <taxon>Streptophyta</taxon>
        <taxon>Embryophyta</taxon>
        <taxon>Tracheophyta</taxon>
        <taxon>Spermatophyta</taxon>
        <taxon>Magnoliopsida</taxon>
        <taxon>eudicotyledons</taxon>
        <taxon>Gunneridae</taxon>
        <taxon>Pentapetalae</taxon>
        <taxon>rosids</taxon>
        <taxon>fabids</taxon>
        <taxon>Cucurbitales</taxon>
        <taxon>Cucurbitaceae</taxon>
        <taxon>Benincaseae</taxon>
        <taxon>Cucumis</taxon>
    </lineage>
</organism>
<dbReference type="EnsemblPlants" id="MELO3C016588.2.1">
    <property type="protein sequence ID" value="MELO3C016588.2.1"/>
    <property type="gene ID" value="MELO3C016588.2"/>
</dbReference>
<evidence type="ECO:0008006" key="8">
    <source>
        <dbReference type="Google" id="ProtNLM"/>
    </source>
</evidence>
<evidence type="ECO:0000256" key="4">
    <source>
        <dbReference type="ARBA" id="ARBA00023239"/>
    </source>
</evidence>
<dbReference type="Pfam" id="PF01397">
    <property type="entry name" value="Terpene_synth"/>
    <property type="match status" value="1"/>
</dbReference>
<dbReference type="FunFam" id="1.50.10.130:FF:000001">
    <property type="entry name" value="Isoprene synthase, chloroplastic"/>
    <property type="match status" value="1"/>
</dbReference>
<dbReference type="InterPro" id="IPR050148">
    <property type="entry name" value="Terpene_synthase-like"/>
</dbReference>
<dbReference type="Pfam" id="PF03936">
    <property type="entry name" value="Terpene_synth_C"/>
    <property type="match status" value="1"/>
</dbReference>
<dbReference type="InterPro" id="IPR001906">
    <property type="entry name" value="Terpene_synth_N"/>
</dbReference>
<dbReference type="AlphaFoldDB" id="A0A9I9DD45"/>
<feature type="domain" description="Terpene synthase metal-binding" evidence="6">
    <location>
        <begin position="316"/>
        <end position="556"/>
    </location>
</feature>
<keyword evidence="3" id="KW-0460">Magnesium</keyword>
<dbReference type="InterPro" id="IPR036965">
    <property type="entry name" value="Terpene_synth_N_sf"/>
</dbReference>
<dbReference type="InterPro" id="IPR044814">
    <property type="entry name" value="Terpene_cyclase_plant_C1"/>
</dbReference>
<evidence type="ECO:0000313" key="7">
    <source>
        <dbReference type="EnsemblPlants" id="MELO3C016588.2.1"/>
    </source>
</evidence>
<feature type="domain" description="Terpene synthase N-terminal" evidence="5">
    <location>
        <begin position="74"/>
        <end position="259"/>
    </location>
</feature>
<dbReference type="CDD" id="cd00684">
    <property type="entry name" value="Terpene_cyclase_plant_C1"/>
    <property type="match status" value="1"/>
</dbReference>